<sequence>MSITHTATQKTLNARELINEQIAAYLERGGSITEIPRGQSVHNLQIRPVEDKNRGTRRCYADPKMNLQSAEGKASSIRQRQAREKSREALRKNAEALNEAARARRQKQMPKVRQMLAEGKSRREIGKVIGVAHGTINYWLKLERSTDGE</sequence>
<evidence type="ECO:0000313" key="4">
    <source>
        <dbReference type="Proteomes" id="UP001597264"/>
    </source>
</evidence>
<dbReference type="RefSeq" id="WP_230438491.1">
    <property type="nucleotide sequence ID" value="NZ_CP087715.1"/>
</dbReference>
<feature type="domain" description="Transcriptional regulator SutA RNAP-binding" evidence="2">
    <location>
        <begin position="15"/>
        <end position="40"/>
    </location>
</feature>
<evidence type="ECO:0000259" key="2">
    <source>
        <dbReference type="Pfam" id="PF20661"/>
    </source>
</evidence>
<organism evidence="3 4">
    <name type="scientific">Microbulbifer celer</name>
    <dbReference type="NCBI Taxonomy" id="435905"/>
    <lineage>
        <taxon>Bacteria</taxon>
        <taxon>Pseudomonadati</taxon>
        <taxon>Pseudomonadota</taxon>
        <taxon>Gammaproteobacteria</taxon>
        <taxon>Cellvibrionales</taxon>
        <taxon>Microbulbiferaceae</taxon>
        <taxon>Microbulbifer</taxon>
    </lineage>
</organism>
<feature type="region of interest" description="Disordered" evidence="1">
    <location>
        <begin position="67"/>
        <end position="91"/>
    </location>
</feature>
<evidence type="ECO:0000256" key="1">
    <source>
        <dbReference type="SAM" id="MobiDB-lite"/>
    </source>
</evidence>
<dbReference type="EMBL" id="JBHTLR010000007">
    <property type="protein sequence ID" value="MFD1216392.1"/>
    <property type="molecule type" value="Genomic_DNA"/>
</dbReference>
<comment type="caution">
    <text evidence="3">The sequence shown here is derived from an EMBL/GenBank/DDBJ whole genome shotgun (WGS) entry which is preliminary data.</text>
</comment>
<protein>
    <recommendedName>
        <fullName evidence="2">Transcriptional regulator SutA RNAP-binding domain-containing protein</fullName>
    </recommendedName>
</protein>
<gene>
    <name evidence="3" type="ORF">ACFQ2X_07275</name>
</gene>
<feature type="compositionally biased region" description="Basic and acidic residues" evidence="1">
    <location>
        <begin position="81"/>
        <end position="91"/>
    </location>
</feature>
<evidence type="ECO:0000313" key="3">
    <source>
        <dbReference type="EMBL" id="MFD1216392.1"/>
    </source>
</evidence>
<reference evidence="4" key="1">
    <citation type="journal article" date="2019" name="Int. J. Syst. Evol. Microbiol.">
        <title>The Global Catalogue of Microorganisms (GCM) 10K type strain sequencing project: providing services to taxonomists for standard genome sequencing and annotation.</title>
        <authorList>
            <consortium name="The Broad Institute Genomics Platform"/>
            <consortium name="The Broad Institute Genome Sequencing Center for Infectious Disease"/>
            <person name="Wu L."/>
            <person name="Ma J."/>
        </authorList>
    </citation>
    <scope>NUCLEOTIDE SEQUENCE [LARGE SCALE GENOMIC DNA]</scope>
    <source>
        <strain evidence="4">CCUG 54356</strain>
    </source>
</reference>
<keyword evidence="4" id="KW-1185">Reference proteome</keyword>
<proteinExistence type="predicted"/>
<accession>A0ABW3U7H4</accession>
<dbReference type="InterPro" id="IPR049191">
    <property type="entry name" value="SutA_RBD"/>
</dbReference>
<name>A0ABW3U7H4_9GAMM</name>
<dbReference type="Pfam" id="PF20661">
    <property type="entry name" value="SutA-RBD"/>
    <property type="match status" value="1"/>
</dbReference>
<dbReference type="Proteomes" id="UP001597264">
    <property type="component" value="Unassembled WGS sequence"/>
</dbReference>